<dbReference type="EMBL" id="PGOL01008199">
    <property type="protein sequence ID" value="PKI31950.1"/>
    <property type="molecule type" value="Genomic_DNA"/>
</dbReference>
<dbReference type="Proteomes" id="UP000233551">
    <property type="component" value="Unassembled WGS sequence"/>
</dbReference>
<comment type="caution">
    <text evidence="2">The sequence shown here is derived from an EMBL/GenBank/DDBJ whole genome shotgun (WGS) entry which is preliminary data.</text>
</comment>
<evidence type="ECO:0000256" key="1">
    <source>
        <dbReference type="SAM" id="Coils"/>
    </source>
</evidence>
<keyword evidence="3" id="KW-1185">Reference proteome</keyword>
<dbReference type="AlphaFoldDB" id="A0A2I0HKF0"/>
<name>A0A2I0HKF0_PUNGR</name>
<protein>
    <submittedName>
        <fullName evidence="2">Uncharacterized protein</fullName>
    </submittedName>
</protein>
<gene>
    <name evidence="2" type="ORF">CRG98_047668</name>
</gene>
<sequence>MNPQSDLEWWKSYFQDANANVFEIINSAIEWAIADFPHDLKVRRDGIVERLYSFQYRKRKVREKNVINEIKAISKKYKEHHQVRDDMEERLQIVPKNNIPLLRLGTTGINNRSSRATEDDETIEEVLRVKRVLNDNQCNKGTQMHENEQVRQLALQLRRDWRKVVNQLVEATNALNGGRPDLGSKTKNAEAQDQEGIEYPPFDHHEAAPLASKTPMDNVIVKDMEERPRKKLRCAAADHVVGPMNAKPLSTPQVAILQKPMTVGVKNISINRARIMKNPVNKVKVLGGAARAKVLEARKRNPDDTLKKNVAGPVGFGRKPNTNNTCLDGAVTQAKVGPTRGISKQNEVQQKPNSGVEHVGTTMKTVSRIMYFVTMTMAAQEKLEATKRRVREAYENARRMMRRTRCVELSELPRLRAIQTCSREMKWLWKLRQALLVKIPGRKLLC</sequence>
<proteinExistence type="predicted"/>
<reference evidence="2 3" key="1">
    <citation type="submission" date="2017-11" db="EMBL/GenBank/DDBJ databases">
        <title>De-novo sequencing of pomegranate (Punica granatum L.) genome.</title>
        <authorList>
            <person name="Akparov Z."/>
            <person name="Amiraslanov A."/>
            <person name="Hajiyeva S."/>
            <person name="Abbasov M."/>
            <person name="Kaur K."/>
            <person name="Hamwieh A."/>
            <person name="Solovyev V."/>
            <person name="Salamov A."/>
            <person name="Braich B."/>
            <person name="Kosarev P."/>
            <person name="Mahmoud A."/>
            <person name="Hajiyev E."/>
            <person name="Babayeva S."/>
            <person name="Izzatullayeva V."/>
            <person name="Mammadov A."/>
            <person name="Mammadov A."/>
            <person name="Sharifova S."/>
            <person name="Ojaghi J."/>
            <person name="Eynullazada K."/>
            <person name="Bayramov B."/>
            <person name="Abdulazimova A."/>
            <person name="Shahmuradov I."/>
        </authorList>
    </citation>
    <scope>NUCLEOTIDE SEQUENCE [LARGE SCALE GENOMIC DNA]</scope>
    <source>
        <strain evidence="3">cv. AG2017</strain>
        <tissue evidence="2">Leaf</tissue>
    </source>
</reference>
<feature type="coiled-coil region" evidence="1">
    <location>
        <begin position="376"/>
        <end position="403"/>
    </location>
</feature>
<dbReference type="PANTHER" id="PTHR46554">
    <property type="entry name" value="MEDIATOR OF RNA POLYMERASE II TRANSCRIPTION SUBUNIT 26A-RELATED"/>
    <property type="match status" value="1"/>
</dbReference>
<keyword evidence="1" id="KW-0175">Coiled coil</keyword>
<evidence type="ECO:0000313" key="2">
    <source>
        <dbReference type="EMBL" id="PKI31950.1"/>
    </source>
</evidence>
<dbReference type="PANTHER" id="PTHR46554:SF2">
    <property type="entry name" value="TFIIS N-TERMINAL DOMAIN-CONTAINING PROTEIN"/>
    <property type="match status" value="1"/>
</dbReference>
<evidence type="ECO:0000313" key="3">
    <source>
        <dbReference type="Proteomes" id="UP000233551"/>
    </source>
</evidence>
<organism evidence="2 3">
    <name type="scientific">Punica granatum</name>
    <name type="common">Pomegranate</name>
    <dbReference type="NCBI Taxonomy" id="22663"/>
    <lineage>
        <taxon>Eukaryota</taxon>
        <taxon>Viridiplantae</taxon>
        <taxon>Streptophyta</taxon>
        <taxon>Embryophyta</taxon>
        <taxon>Tracheophyta</taxon>
        <taxon>Spermatophyta</taxon>
        <taxon>Magnoliopsida</taxon>
        <taxon>eudicotyledons</taxon>
        <taxon>Gunneridae</taxon>
        <taxon>Pentapetalae</taxon>
        <taxon>rosids</taxon>
        <taxon>malvids</taxon>
        <taxon>Myrtales</taxon>
        <taxon>Lythraceae</taxon>
        <taxon>Punica</taxon>
    </lineage>
</organism>
<accession>A0A2I0HKF0</accession>